<reference evidence="13" key="1">
    <citation type="journal article" date="2010" name="Zool. Sci.">
        <title>Extensive mitochondrial genome rearrangements between Cerithioidea and Hypsogastropoda (Mollusca; Caenogastropoda) as determined from the partial nucleotide sequences of the mitochondrial DNA of Cerithidea djadjariensis and Batillaria cumingi.</title>
        <authorList>
            <person name="Kojima S."/>
        </authorList>
    </citation>
    <scope>NUCLEOTIDE SEQUENCE</scope>
</reference>
<evidence type="ECO:0000256" key="9">
    <source>
        <dbReference type="ARBA" id="ARBA00023128"/>
    </source>
</evidence>
<dbReference type="GO" id="GO:0015986">
    <property type="term" value="P:proton motive force-driven ATP synthesis"/>
    <property type="evidence" value="ECO:0007669"/>
    <property type="project" value="InterPro"/>
</dbReference>
<evidence type="ECO:0000256" key="10">
    <source>
        <dbReference type="ARBA" id="ARBA00023136"/>
    </source>
</evidence>
<evidence type="ECO:0000256" key="7">
    <source>
        <dbReference type="ARBA" id="ARBA00022989"/>
    </source>
</evidence>
<evidence type="ECO:0000256" key="1">
    <source>
        <dbReference type="ARBA" id="ARBA00004304"/>
    </source>
</evidence>
<evidence type="ECO:0000256" key="12">
    <source>
        <dbReference type="SAM" id="Phobius"/>
    </source>
</evidence>
<comment type="similarity">
    <text evidence="2 11">Belongs to the ATPase protein 8 family.</text>
</comment>
<evidence type="ECO:0000256" key="3">
    <source>
        <dbReference type="ARBA" id="ARBA00022448"/>
    </source>
</evidence>
<geneLocation type="mitochondrion" evidence="13"/>
<keyword evidence="8 11" id="KW-0406">Ion transport</keyword>
<keyword evidence="4 11" id="KW-0138">CF(0)</keyword>
<dbReference type="Pfam" id="PF00895">
    <property type="entry name" value="ATP-synt_8"/>
    <property type="match status" value="1"/>
</dbReference>
<evidence type="ECO:0000256" key="4">
    <source>
        <dbReference type="ARBA" id="ARBA00022547"/>
    </source>
</evidence>
<dbReference type="GO" id="GO:0045259">
    <property type="term" value="C:proton-transporting ATP synthase complex"/>
    <property type="evidence" value="ECO:0007669"/>
    <property type="project" value="UniProtKB-KW"/>
</dbReference>
<dbReference type="AlphaFoldDB" id="D6RTM7"/>
<evidence type="ECO:0000256" key="2">
    <source>
        <dbReference type="ARBA" id="ARBA00008892"/>
    </source>
</evidence>
<evidence type="ECO:0000256" key="11">
    <source>
        <dbReference type="RuleBase" id="RU003661"/>
    </source>
</evidence>
<dbReference type="EMBL" id="AB535194">
    <property type="protein sequence ID" value="BAJ09671.1"/>
    <property type="molecule type" value="Genomic_DNA"/>
</dbReference>
<keyword evidence="5 11" id="KW-0812">Transmembrane</keyword>
<keyword evidence="7 12" id="KW-1133">Transmembrane helix</keyword>
<keyword evidence="3 11" id="KW-0813">Transport</keyword>
<dbReference type="InterPro" id="IPR001421">
    <property type="entry name" value="ATP8_metazoa"/>
</dbReference>
<dbReference type="GO" id="GO:0031966">
    <property type="term" value="C:mitochondrial membrane"/>
    <property type="evidence" value="ECO:0007669"/>
    <property type="project" value="UniProtKB-SubCell"/>
</dbReference>
<accession>D6RTM7</accession>
<keyword evidence="10 12" id="KW-0472">Membrane</keyword>
<keyword evidence="6 11" id="KW-0375">Hydrogen ion transport</keyword>
<dbReference type="GO" id="GO:0015078">
    <property type="term" value="F:proton transmembrane transporter activity"/>
    <property type="evidence" value="ECO:0007669"/>
    <property type="project" value="InterPro"/>
</dbReference>
<name>D6RTM7_9CAEN</name>
<evidence type="ECO:0000256" key="5">
    <source>
        <dbReference type="ARBA" id="ARBA00022692"/>
    </source>
</evidence>
<proteinExistence type="inferred from homology"/>
<gene>
    <name evidence="13" type="primary">ATP8</name>
</gene>
<organism evidence="13">
    <name type="scientific">Batillaria cumingii</name>
    <dbReference type="NCBI Taxonomy" id="149336"/>
    <lineage>
        <taxon>Eukaryota</taxon>
        <taxon>Metazoa</taxon>
        <taxon>Spiralia</taxon>
        <taxon>Lophotrochozoa</taxon>
        <taxon>Mollusca</taxon>
        <taxon>Gastropoda</taxon>
        <taxon>Caenogastropoda</taxon>
        <taxon>Sorbeoconcha</taxon>
        <taxon>Cerithioidea</taxon>
        <taxon>Batillariidae</taxon>
        <taxon>Batillaria</taxon>
    </lineage>
</organism>
<evidence type="ECO:0000256" key="8">
    <source>
        <dbReference type="ARBA" id="ARBA00023065"/>
    </source>
</evidence>
<comment type="subcellular location">
    <subcellularLocation>
        <location evidence="1 11">Mitochondrion membrane</location>
        <topology evidence="1 11">Single-pass membrane protein</topology>
    </subcellularLocation>
</comment>
<sequence>MPQLSPLNWIFLFFLFWAAIFCFFAVIWWSSKVEFTMEEESNMKSNVVQEMEESKWMW</sequence>
<feature type="transmembrane region" description="Helical" evidence="12">
    <location>
        <begin position="6"/>
        <end position="29"/>
    </location>
</feature>
<evidence type="ECO:0000256" key="6">
    <source>
        <dbReference type="ARBA" id="ARBA00022781"/>
    </source>
</evidence>
<protein>
    <recommendedName>
        <fullName evidence="11">ATP synthase complex subunit 8</fullName>
    </recommendedName>
</protein>
<evidence type="ECO:0000313" key="13">
    <source>
        <dbReference type="EMBL" id="BAJ09671.1"/>
    </source>
</evidence>
<keyword evidence="9 11" id="KW-0496">Mitochondrion</keyword>